<dbReference type="GO" id="GO:0015562">
    <property type="term" value="F:efflux transmembrane transporter activity"/>
    <property type="evidence" value="ECO:0007669"/>
    <property type="project" value="InterPro"/>
</dbReference>
<evidence type="ECO:0000256" key="5">
    <source>
        <dbReference type="ARBA" id="ARBA00022692"/>
    </source>
</evidence>
<evidence type="ECO:0000256" key="6">
    <source>
        <dbReference type="ARBA" id="ARBA00023136"/>
    </source>
</evidence>
<keyword evidence="6" id="KW-0472">Membrane</keyword>
<dbReference type="GO" id="GO:1990281">
    <property type="term" value="C:efflux pump complex"/>
    <property type="evidence" value="ECO:0007669"/>
    <property type="project" value="TreeGrafter"/>
</dbReference>
<dbReference type="Proteomes" id="UP000325286">
    <property type="component" value="Chromosome"/>
</dbReference>
<comment type="subcellular location">
    <subcellularLocation>
        <location evidence="1">Cell outer membrane</location>
    </subcellularLocation>
</comment>
<evidence type="ECO:0000313" key="9">
    <source>
        <dbReference type="EMBL" id="QEG42830.1"/>
    </source>
</evidence>
<dbReference type="PANTHER" id="PTHR30026:SF23">
    <property type="entry name" value="TO APRF-PUTATIVE OUTER MEMBRANE EFFLUX PROTEIN OR SECRETED ALKALINE PHOSPHATASE-RELATED"/>
    <property type="match status" value="1"/>
</dbReference>
<keyword evidence="5" id="KW-0812">Transmembrane</keyword>
<evidence type="ECO:0000256" key="4">
    <source>
        <dbReference type="ARBA" id="ARBA00022452"/>
    </source>
</evidence>
<gene>
    <name evidence="9" type="ORF">UC8_48720</name>
</gene>
<evidence type="ECO:0000256" key="2">
    <source>
        <dbReference type="ARBA" id="ARBA00007613"/>
    </source>
</evidence>
<proteinExistence type="inferred from homology"/>
<dbReference type="Pfam" id="PF02321">
    <property type="entry name" value="OEP"/>
    <property type="match status" value="1"/>
</dbReference>
<dbReference type="InterPro" id="IPR003423">
    <property type="entry name" value="OMP_efflux"/>
</dbReference>
<dbReference type="OrthoDB" id="229865at2"/>
<evidence type="ECO:0000256" key="8">
    <source>
        <dbReference type="SAM" id="Coils"/>
    </source>
</evidence>
<dbReference type="GO" id="GO:0009279">
    <property type="term" value="C:cell outer membrane"/>
    <property type="evidence" value="ECO:0007669"/>
    <property type="project" value="UniProtKB-SubCell"/>
</dbReference>
<dbReference type="Gene3D" id="1.20.1600.10">
    <property type="entry name" value="Outer membrane efflux proteins (OEP)"/>
    <property type="match status" value="1"/>
</dbReference>
<evidence type="ECO:0000256" key="7">
    <source>
        <dbReference type="ARBA" id="ARBA00023237"/>
    </source>
</evidence>
<accession>A0A5B9QYB4</accession>
<keyword evidence="8" id="KW-0175">Coiled coil</keyword>
<keyword evidence="4" id="KW-1134">Transmembrane beta strand</keyword>
<dbReference type="InterPro" id="IPR051906">
    <property type="entry name" value="TolC-like"/>
</dbReference>
<evidence type="ECO:0000256" key="3">
    <source>
        <dbReference type="ARBA" id="ARBA00022448"/>
    </source>
</evidence>
<dbReference type="AlphaFoldDB" id="A0A5B9QYB4"/>
<dbReference type="GO" id="GO:0015288">
    <property type="term" value="F:porin activity"/>
    <property type="evidence" value="ECO:0007669"/>
    <property type="project" value="TreeGrafter"/>
</dbReference>
<keyword evidence="3" id="KW-0813">Transport</keyword>
<dbReference type="SUPFAM" id="SSF56954">
    <property type="entry name" value="Outer membrane efflux proteins (OEP)"/>
    <property type="match status" value="1"/>
</dbReference>
<reference evidence="9 10" key="1">
    <citation type="submission" date="2019-08" db="EMBL/GenBank/DDBJ databases">
        <title>Deep-cultivation of Planctomycetes and their phenomic and genomic characterization uncovers novel biology.</title>
        <authorList>
            <person name="Wiegand S."/>
            <person name="Jogler M."/>
            <person name="Boedeker C."/>
            <person name="Pinto D."/>
            <person name="Vollmers J."/>
            <person name="Rivas-Marin E."/>
            <person name="Kohn T."/>
            <person name="Peeters S.H."/>
            <person name="Heuer A."/>
            <person name="Rast P."/>
            <person name="Oberbeckmann S."/>
            <person name="Bunk B."/>
            <person name="Jeske O."/>
            <person name="Meyerdierks A."/>
            <person name="Storesund J.E."/>
            <person name="Kallscheuer N."/>
            <person name="Luecker S."/>
            <person name="Lage O.M."/>
            <person name="Pohl T."/>
            <person name="Merkel B.J."/>
            <person name="Hornburger P."/>
            <person name="Mueller R.-W."/>
            <person name="Bruemmer F."/>
            <person name="Labrenz M."/>
            <person name="Spormann A.M."/>
            <person name="Op den Camp H."/>
            <person name="Overmann J."/>
            <person name="Amann R."/>
            <person name="Jetten M.S.M."/>
            <person name="Mascher T."/>
            <person name="Medema M.H."/>
            <person name="Devos D.P."/>
            <person name="Kaster A.-K."/>
            <person name="Ovreas L."/>
            <person name="Rohde M."/>
            <person name="Galperin M.Y."/>
            <person name="Jogler C."/>
        </authorList>
    </citation>
    <scope>NUCLEOTIDE SEQUENCE [LARGE SCALE GENOMIC DNA]</scope>
    <source>
        <strain evidence="9 10">UC8</strain>
    </source>
</reference>
<dbReference type="KEGG" id="rul:UC8_48720"/>
<name>A0A5B9QYB4_9BACT</name>
<evidence type="ECO:0000313" key="10">
    <source>
        <dbReference type="Proteomes" id="UP000325286"/>
    </source>
</evidence>
<comment type="similarity">
    <text evidence="2">Belongs to the outer membrane factor (OMF) (TC 1.B.17) family.</text>
</comment>
<organism evidence="9 10">
    <name type="scientific">Roseimaritima ulvae</name>
    <dbReference type="NCBI Taxonomy" id="980254"/>
    <lineage>
        <taxon>Bacteria</taxon>
        <taxon>Pseudomonadati</taxon>
        <taxon>Planctomycetota</taxon>
        <taxon>Planctomycetia</taxon>
        <taxon>Pirellulales</taxon>
        <taxon>Pirellulaceae</taxon>
        <taxon>Roseimaritima</taxon>
    </lineage>
</organism>
<feature type="coiled-coil region" evidence="8">
    <location>
        <begin position="514"/>
        <end position="541"/>
    </location>
</feature>
<dbReference type="EMBL" id="CP042914">
    <property type="protein sequence ID" value="QEG42830.1"/>
    <property type="molecule type" value="Genomic_DNA"/>
</dbReference>
<protein>
    <submittedName>
        <fullName evidence="9">Outer membrane channel protein</fullName>
    </submittedName>
</protein>
<keyword evidence="7" id="KW-0998">Cell outer membrane</keyword>
<sequence length="607" mass="67294">MEIVALPTRTSGIGWLAGLMMLACGCASHDSPSAPSVWQPLDAVPLHAPVPKDNAAAQVRFLAGESASPPPSLRPRNTAVEPTDFVDMTRQQVIETALRDSRVIRDLGGRVLDSPSAVTTRYDFALQQTDPFYGPQAALAEFDTVLNSSLTAANNDRVFNNAVLGGGAQELLQDTLSMQSGLSRRLPGGGVVSLDRRIDYDNNNRSANLFPSVWETQMEVGIRQPLLRGAGRQYNAIAGPNAQPGFQFSNGIVIARMNSQISLLDFERALQDFVSDVEDAYWTLQLAYREYEGKRVARDAAYQTWQAVKAKADEGLAGGEADKVSQAQAKYLMYRYQTLETLNGTRRQTGVLDAERRLRFLIGMPTTDGVLIRPVDRGSPAPLVYDWEAMLAEAMGARVDLRRQAIRIQQEEARLLAAKNFLLPQLDVIGRYRLRGFGDDLTGDGPRFASAYDDFFSLDHQEWEFGVEMQMAAGRRQARAAVQSAKLKIQRERAVWDTQQRLVTHELSEAVARVEVLQAGIQLTRQRMQAAEQRLQATRAQYDIGQSTVHLVLDAQEDFIEAQQRFIEASTDYAIAIKNVSLASGCLLRDRGVRLAETAYCVDIHTR</sequence>
<keyword evidence="10" id="KW-1185">Reference proteome</keyword>
<evidence type="ECO:0000256" key="1">
    <source>
        <dbReference type="ARBA" id="ARBA00004442"/>
    </source>
</evidence>
<dbReference type="PANTHER" id="PTHR30026">
    <property type="entry name" value="OUTER MEMBRANE PROTEIN TOLC"/>
    <property type="match status" value="1"/>
</dbReference>